<dbReference type="GO" id="GO:0016281">
    <property type="term" value="C:eukaryotic translation initiation factor 4F complex"/>
    <property type="evidence" value="ECO:0007669"/>
    <property type="project" value="TreeGrafter"/>
</dbReference>
<evidence type="ECO:0000256" key="4">
    <source>
        <dbReference type="SAM" id="MobiDB-lite"/>
    </source>
</evidence>
<accession>A0A7S4RVD5</accession>
<feature type="region of interest" description="Disordered" evidence="4">
    <location>
        <begin position="203"/>
        <end position="417"/>
    </location>
</feature>
<evidence type="ECO:0000313" key="6">
    <source>
        <dbReference type="EMBL" id="CAE4625213.1"/>
    </source>
</evidence>
<feature type="region of interest" description="Disordered" evidence="4">
    <location>
        <begin position="454"/>
        <end position="473"/>
    </location>
</feature>
<name>A0A7S4RVD5_9DINO</name>
<feature type="region of interest" description="Disordered" evidence="4">
    <location>
        <begin position="1"/>
        <end position="77"/>
    </location>
</feature>
<feature type="region of interest" description="Disordered" evidence="4">
    <location>
        <begin position="115"/>
        <end position="172"/>
    </location>
</feature>
<evidence type="ECO:0000259" key="5">
    <source>
        <dbReference type="SMART" id="SM00543"/>
    </source>
</evidence>
<dbReference type="InterPro" id="IPR016024">
    <property type="entry name" value="ARM-type_fold"/>
</dbReference>
<gene>
    <name evidence="6" type="ORF">AMON00008_LOCUS40574</name>
</gene>
<sequence length="772" mass="80745">MAPAAAEYTSDATANENCSVPEWRRPARAANGALRSGSGASKAIAIRNPKTGEVIAGRAPPGKADASPARTAGPQNPKWLAAARAVAKELRARRWFADHSTFSALNVDGPGRHARCSAGMAAPPVLRDSRWPGAARPSAPLAGGGGSVPAPAVPRAPCARAPPAQQDTARAARAEALLGRAISRSNRLPAAAAATLAALSLEPGLGKPSERCEQPPAAQPSADAAATEAEGAEGAEAEGPHADGGSGDPAGVEPPSAAPASPSPPPCPPADDTAHLAGCVAAATAAEEPPQEAPGRPGHGPQGDPQGQRAAQPAAKQPWKPRRAREGDGDAAVQEEPPTSAGESLPPSLPESCAEETGLSSEEPFERAKTDPQGVDAGDEQDGSHSSPSSPSGHGSRAGGSAATDAQPAEAAPAAEAEDARSRLLAFRVSMLGAPPPEELRSFAAAAVGLPPQARHGQVTHNKSLPGPSPKAYRLNSGGLVPRMEELRRTLQSLLNKVCPESVATIAEKIGEVKVESAEELQHVIALIFKKAISEPHYCETYADLVFALRTAFPEFPCPDGGKPLTLKAVLLNICQDEFEALPTSLAPVDEDLERYDAEELELRRKRRKDRVLANMKLIGHLFLRQLLSARVISSVIQELTLCDDAARVPEEHVIECAVELLMSIGHTLESMPAGKQALIQVSGRLLDLKQRKGPDGRGVYCKRIQFAIQDLLDARAAGWVRKVFSGVAKTKEEIRLEQERELVALARGQEVGSGQVVVSGQRPRYISAKKE</sequence>
<organism evidence="6">
    <name type="scientific">Alexandrium monilatum</name>
    <dbReference type="NCBI Taxonomy" id="311494"/>
    <lineage>
        <taxon>Eukaryota</taxon>
        <taxon>Sar</taxon>
        <taxon>Alveolata</taxon>
        <taxon>Dinophyceae</taxon>
        <taxon>Gonyaulacales</taxon>
        <taxon>Pyrocystaceae</taxon>
        <taxon>Alexandrium</taxon>
    </lineage>
</organism>
<dbReference type="GO" id="GO:0003729">
    <property type="term" value="F:mRNA binding"/>
    <property type="evidence" value="ECO:0007669"/>
    <property type="project" value="TreeGrafter"/>
</dbReference>
<dbReference type="SUPFAM" id="SSF48371">
    <property type="entry name" value="ARM repeat"/>
    <property type="match status" value="1"/>
</dbReference>
<dbReference type="GO" id="GO:0003743">
    <property type="term" value="F:translation initiation factor activity"/>
    <property type="evidence" value="ECO:0007669"/>
    <property type="project" value="UniProtKB-KW"/>
</dbReference>
<protein>
    <recommendedName>
        <fullName evidence="5">MIF4G domain-containing protein</fullName>
    </recommendedName>
</protein>
<feature type="domain" description="MIF4G" evidence="5">
    <location>
        <begin position="488"/>
        <end position="719"/>
    </location>
</feature>
<feature type="compositionally biased region" description="Low complexity" evidence="4">
    <location>
        <begin position="275"/>
        <end position="296"/>
    </location>
</feature>
<dbReference type="EMBL" id="HBNR01057673">
    <property type="protein sequence ID" value="CAE4625213.1"/>
    <property type="molecule type" value="Transcribed_RNA"/>
</dbReference>
<dbReference type="SMART" id="SM00543">
    <property type="entry name" value="MIF4G"/>
    <property type="match status" value="1"/>
</dbReference>
<dbReference type="Gene3D" id="1.25.40.180">
    <property type="match status" value="1"/>
</dbReference>
<dbReference type="AlphaFoldDB" id="A0A7S4RVD5"/>
<feature type="compositionally biased region" description="Low complexity" evidence="4">
    <location>
        <begin position="302"/>
        <end position="318"/>
    </location>
</feature>
<evidence type="ECO:0000256" key="3">
    <source>
        <dbReference type="ARBA" id="ARBA00022917"/>
    </source>
</evidence>
<feature type="compositionally biased region" description="Low complexity" evidence="4">
    <location>
        <begin position="132"/>
        <end position="141"/>
    </location>
</feature>
<comment type="similarity">
    <text evidence="1">Belongs to the eukaryotic initiation factor 4G family.</text>
</comment>
<reference evidence="6" key="1">
    <citation type="submission" date="2021-01" db="EMBL/GenBank/DDBJ databases">
        <authorList>
            <person name="Corre E."/>
            <person name="Pelletier E."/>
            <person name="Niang G."/>
            <person name="Scheremetjew M."/>
            <person name="Finn R."/>
            <person name="Kale V."/>
            <person name="Holt S."/>
            <person name="Cochrane G."/>
            <person name="Meng A."/>
            <person name="Brown T."/>
            <person name="Cohen L."/>
        </authorList>
    </citation>
    <scope>NUCLEOTIDE SEQUENCE</scope>
    <source>
        <strain evidence="6">CCMP3105</strain>
    </source>
</reference>
<feature type="compositionally biased region" description="Low complexity" evidence="4">
    <location>
        <begin position="148"/>
        <end position="172"/>
    </location>
</feature>
<evidence type="ECO:0000256" key="1">
    <source>
        <dbReference type="ARBA" id="ARBA00005775"/>
    </source>
</evidence>
<proteinExistence type="inferred from homology"/>
<keyword evidence="2" id="KW-0396">Initiation factor</keyword>
<dbReference type="PANTHER" id="PTHR23253:SF9">
    <property type="entry name" value="EUKARYOTIC TRANSLATION INITIATION FACTOR 4 GAMMA 2"/>
    <property type="match status" value="1"/>
</dbReference>
<dbReference type="PANTHER" id="PTHR23253">
    <property type="entry name" value="EUKARYOTIC TRANSLATION INITIATION FACTOR 4 GAMMA"/>
    <property type="match status" value="1"/>
</dbReference>
<feature type="compositionally biased region" description="Low complexity" evidence="4">
    <location>
        <begin position="384"/>
        <end position="415"/>
    </location>
</feature>
<dbReference type="Pfam" id="PF02854">
    <property type="entry name" value="MIF4G"/>
    <property type="match status" value="1"/>
</dbReference>
<feature type="compositionally biased region" description="Low complexity" evidence="4">
    <location>
        <begin position="214"/>
        <end position="229"/>
    </location>
</feature>
<evidence type="ECO:0000256" key="2">
    <source>
        <dbReference type="ARBA" id="ARBA00022540"/>
    </source>
</evidence>
<dbReference type="InterPro" id="IPR003890">
    <property type="entry name" value="MIF4G-like_typ-3"/>
</dbReference>
<keyword evidence="3" id="KW-0648">Protein biosynthesis</keyword>